<dbReference type="AlphaFoldDB" id="A0A9W6U5P9"/>
<dbReference type="OrthoDB" id="105746at2759"/>
<comment type="caution">
    <text evidence="1">The sequence shown here is derived from an EMBL/GenBank/DDBJ whole genome shotgun (WGS) entry which is preliminary data.</text>
</comment>
<evidence type="ECO:0000313" key="2">
    <source>
        <dbReference type="Proteomes" id="UP001165083"/>
    </source>
</evidence>
<name>A0A9W6U5P9_9STRA</name>
<reference evidence="1" key="1">
    <citation type="submission" date="2023-04" db="EMBL/GenBank/DDBJ databases">
        <title>Phytophthora lilii NBRC 32176.</title>
        <authorList>
            <person name="Ichikawa N."/>
            <person name="Sato H."/>
            <person name="Tonouchi N."/>
        </authorList>
    </citation>
    <scope>NUCLEOTIDE SEQUENCE</scope>
    <source>
        <strain evidence="1">NBRC 32176</strain>
    </source>
</reference>
<dbReference type="Proteomes" id="UP001165083">
    <property type="component" value="Unassembled WGS sequence"/>
</dbReference>
<protein>
    <submittedName>
        <fullName evidence="1">Unnamed protein product</fullName>
    </submittedName>
</protein>
<accession>A0A9W6U5P9</accession>
<dbReference type="EMBL" id="BSXW01000601">
    <property type="protein sequence ID" value="GMF26371.1"/>
    <property type="molecule type" value="Genomic_DNA"/>
</dbReference>
<evidence type="ECO:0000313" key="1">
    <source>
        <dbReference type="EMBL" id="GMF26371.1"/>
    </source>
</evidence>
<gene>
    <name evidence="1" type="ORF">Plil01_001097000</name>
</gene>
<organism evidence="1 2">
    <name type="scientific">Phytophthora lilii</name>
    <dbReference type="NCBI Taxonomy" id="2077276"/>
    <lineage>
        <taxon>Eukaryota</taxon>
        <taxon>Sar</taxon>
        <taxon>Stramenopiles</taxon>
        <taxon>Oomycota</taxon>
        <taxon>Peronosporomycetes</taxon>
        <taxon>Peronosporales</taxon>
        <taxon>Peronosporaceae</taxon>
        <taxon>Phytophthora</taxon>
    </lineage>
</organism>
<sequence length="333" mass="38031">MPLETTKLEYLQGLSSEGKTEELQSAVSQCSCKELRSLIGILGVPVRSKEYAIYNNKAGYVDLLMQILTCTMDQKLETTSTRKSKKCNLRLANVIFGEALATIVDGLNAEPAQTVLDSEQFVPEDPFWEKVRAGYAQSNEEYSRVVFQDNCFREFDLAVPVHHTSEKLWKMWRELCTTYISAAARFERSDRPDTDFFEFCQNRADVYYLRCWLNVKPHLLVSVNGKLPTGAENGSTRSNNEDAVGELTSRNLRKRPIDGIGSIRGRMQPDKYAMSPKYQQRAELLKLIKQATEALTTIRELDNVEEVEEVVHDELMRYTKLLKRSQQEETAAC</sequence>
<proteinExistence type="predicted"/>
<keyword evidence="2" id="KW-1185">Reference proteome</keyword>